<dbReference type="EMBL" id="CP047121">
    <property type="protein sequence ID" value="QHB51394.1"/>
    <property type="molecule type" value="Genomic_DNA"/>
</dbReference>
<dbReference type="Proteomes" id="UP000465035">
    <property type="component" value="Chromosome"/>
</dbReference>
<dbReference type="Gene3D" id="3.40.350.10">
    <property type="entry name" value="Creatinase/prolidase N-terminal domain"/>
    <property type="match status" value="1"/>
</dbReference>
<dbReference type="InterPro" id="IPR050659">
    <property type="entry name" value="Peptidase_M24B"/>
</dbReference>
<feature type="domain" description="Peptidase M24" evidence="1">
    <location>
        <begin position="159"/>
        <end position="365"/>
    </location>
</feature>
<protein>
    <submittedName>
        <fullName evidence="3">M24 family metallopeptidase</fullName>
    </submittedName>
</protein>
<sequence>MCLLEKMEGKLMNSLQTEIKHRITTLQNNLQDNDLDAYVITDQEDIWYFTNINYKSEQRPFLFVVYPDRKPLFIVPKLEVDHFTVPYFDYDLDHYFDVTSRSGQNWYEVLTSYLGGLSKVGIEANGQLLMTHFTQGINWETKFLVQNQRMIKSDYELDKLQYVSDICSSVVQKTLEMSKTGTKVSDTYKLAMQVGAEEMTKHFSLENRTINAVWPSEYSFMPHSIPDMNAKIGAGPNINIALFVIQGYAAECERTFFTEDPTKEEVGHFNQMMNARKLFLKHLKPGEKASDIEKTVDSYFAEEGVLDSVLHRPGHGIGLNNHEWPTLSLGNDMVLQENMVVSVEPAIYFKNQGGYRHSDTVLITKDGYKLMTHAPTSLSELTLR</sequence>
<organism evidence="3 4">
    <name type="scientific">Lentilactobacillus hilgardii</name>
    <name type="common">Lactobacillus hilgardii</name>
    <dbReference type="NCBI Taxonomy" id="1588"/>
    <lineage>
        <taxon>Bacteria</taxon>
        <taxon>Bacillati</taxon>
        <taxon>Bacillota</taxon>
        <taxon>Bacilli</taxon>
        <taxon>Lactobacillales</taxon>
        <taxon>Lactobacillaceae</taxon>
        <taxon>Lentilactobacillus</taxon>
    </lineage>
</organism>
<dbReference type="InterPro" id="IPR029149">
    <property type="entry name" value="Creatin/AminoP/Spt16_N"/>
</dbReference>
<dbReference type="Pfam" id="PF01321">
    <property type="entry name" value="Creatinase_N"/>
    <property type="match status" value="1"/>
</dbReference>
<dbReference type="PANTHER" id="PTHR46112">
    <property type="entry name" value="AMINOPEPTIDASE"/>
    <property type="match status" value="1"/>
</dbReference>
<evidence type="ECO:0000313" key="4">
    <source>
        <dbReference type="Proteomes" id="UP000465035"/>
    </source>
</evidence>
<dbReference type="InterPro" id="IPR000587">
    <property type="entry name" value="Creatinase_N"/>
</dbReference>
<dbReference type="SUPFAM" id="SSF55920">
    <property type="entry name" value="Creatinase/aminopeptidase"/>
    <property type="match status" value="1"/>
</dbReference>
<reference evidence="3 4" key="1">
    <citation type="submission" date="2019-12" db="EMBL/GenBank/DDBJ databases">
        <title>Lactobacillus hilgardii FLUB.</title>
        <authorList>
            <person name="Gustaw K."/>
        </authorList>
    </citation>
    <scope>NUCLEOTIDE SEQUENCE [LARGE SCALE GENOMIC DNA]</scope>
    <source>
        <strain evidence="3 4">FLUB</strain>
    </source>
</reference>
<dbReference type="PANTHER" id="PTHR46112:SF2">
    <property type="entry name" value="XAA-PRO AMINOPEPTIDASE P-RELATED"/>
    <property type="match status" value="1"/>
</dbReference>
<dbReference type="CDD" id="cd01066">
    <property type="entry name" value="APP_MetAP"/>
    <property type="match status" value="1"/>
</dbReference>
<dbReference type="AlphaFoldDB" id="A0A6P1EBA1"/>
<evidence type="ECO:0000259" key="1">
    <source>
        <dbReference type="Pfam" id="PF00557"/>
    </source>
</evidence>
<evidence type="ECO:0000313" key="3">
    <source>
        <dbReference type="EMBL" id="QHB51394.1"/>
    </source>
</evidence>
<dbReference type="Gene3D" id="3.90.230.10">
    <property type="entry name" value="Creatinase/methionine aminopeptidase superfamily"/>
    <property type="match status" value="1"/>
</dbReference>
<proteinExistence type="predicted"/>
<gene>
    <name evidence="3" type="ORF">GQR93_03775</name>
</gene>
<name>A0A6P1EBA1_LENHI</name>
<dbReference type="InterPro" id="IPR036005">
    <property type="entry name" value="Creatinase/aminopeptidase-like"/>
</dbReference>
<dbReference type="Pfam" id="PF00557">
    <property type="entry name" value="Peptidase_M24"/>
    <property type="match status" value="1"/>
</dbReference>
<feature type="domain" description="Creatinase N-terminal" evidence="2">
    <location>
        <begin position="22"/>
        <end position="126"/>
    </location>
</feature>
<evidence type="ECO:0000259" key="2">
    <source>
        <dbReference type="Pfam" id="PF01321"/>
    </source>
</evidence>
<dbReference type="SUPFAM" id="SSF53092">
    <property type="entry name" value="Creatinase/prolidase N-terminal domain"/>
    <property type="match status" value="1"/>
</dbReference>
<accession>A0A6P1EBA1</accession>
<dbReference type="InterPro" id="IPR000994">
    <property type="entry name" value="Pept_M24"/>
</dbReference>